<reference evidence="3" key="1">
    <citation type="submission" date="2025-08" db="UniProtKB">
        <authorList>
            <consortium name="RefSeq"/>
        </authorList>
    </citation>
    <scope>IDENTIFICATION</scope>
    <source>
        <tissue evidence="3">Blood</tissue>
    </source>
</reference>
<proteinExistence type="predicted"/>
<evidence type="ECO:0000313" key="3">
    <source>
        <dbReference type="RefSeq" id="XP_022422008.1"/>
    </source>
</evidence>
<feature type="region of interest" description="Disordered" evidence="1">
    <location>
        <begin position="1"/>
        <end position="82"/>
    </location>
</feature>
<dbReference type="RefSeq" id="XP_022422008.1">
    <property type="nucleotide sequence ID" value="XM_022566300.1"/>
</dbReference>
<feature type="compositionally biased region" description="Pro residues" evidence="1">
    <location>
        <begin position="1"/>
        <end position="12"/>
    </location>
</feature>
<protein>
    <submittedName>
        <fullName evidence="3">Vegetative cell wall protein gp1-like</fullName>
    </submittedName>
</protein>
<dbReference type="AlphaFoldDB" id="A0A2Y9MXZ7"/>
<keyword evidence="2" id="KW-1185">Reference proteome</keyword>
<feature type="region of interest" description="Disordered" evidence="1">
    <location>
        <begin position="187"/>
        <end position="261"/>
    </location>
</feature>
<name>A0A2Y9MXZ7_DELLE</name>
<evidence type="ECO:0000313" key="2">
    <source>
        <dbReference type="Proteomes" id="UP000248483"/>
    </source>
</evidence>
<sequence>MYPATAPLPQPREAPRKGYNTSRLLPGPTATSAASPPALRARGARPPWGPAAAAPVAAPPLLGPCRASGCRGPPSPSGLPDPLWQPGVPELCWPTRPPAPTALPSPGACMATACPSKSRREPERLTRPHPFYPRTPRAPAQTPLSSPPGTGLAAALPPTGRPEDPVGLHRLGSVVKPRSFRMPWMRLHRPAPPVRGPAAWSRRRVPTESPPRQERRLSTPKALTRLPNHLLQAIRATHPPPKPSDPPPSKAQSKPQTAGEV</sequence>
<dbReference type="KEGG" id="dle:111170754"/>
<accession>A0A2Y9MXZ7</accession>
<dbReference type="GeneID" id="111170754"/>
<feature type="compositionally biased region" description="Pro residues" evidence="1">
    <location>
        <begin position="238"/>
        <end position="249"/>
    </location>
</feature>
<feature type="region of interest" description="Disordered" evidence="1">
    <location>
        <begin position="113"/>
        <end position="170"/>
    </location>
</feature>
<feature type="compositionally biased region" description="Low complexity" evidence="1">
    <location>
        <begin position="147"/>
        <end position="158"/>
    </location>
</feature>
<dbReference type="Proteomes" id="UP000248483">
    <property type="component" value="Unplaced"/>
</dbReference>
<organism evidence="2 3">
    <name type="scientific">Delphinapterus leucas</name>
    <name type="common">Beluga whale</name>
    <dbReference type="NCBI Taxonomy" id="9749"/>
    <lineage>
        <taxon>Eukaryota</taxon>
        <taxon>Metazoa</taxon>
        <taxon>Chordata</taxon>
        <taxon>Craniata</taxon>
        <taxon>Vertebrata</taxon>
        <taxon>Euteleostomi</taxon>
        <taxon>Mammalia</taxon>
        <taxon>Eutheria</taxon>
        <taxon>Laurasiatheria</taxon>
        <taxon>Artiodactyla</taxon>
        <taxon>Whippomorpha</taxon>
        <taxon>Cetacea</taxon>
        <taxon>Odontoceti</taxon>
        <taxon>Monodontidae</taxon>
        <taxon>Delphinapterus</taxon>
    </lineage>
</organism>
<gene>
    <name evidence="3" type="primary">LOC111170754</name>
</gene>
<dbReference type="InParanoid" id="A0A2Y9MXZ7"/>
<feature type="compositionally biased region" description="Low complexity" evidence="1">
    <location>
        <begin position="25"/>
        <end position="56"/>
    </location>
</feature>
<evidence type="ECO:0000256" key="1">
    <source>
        <dbReference type="SAM" id="MobiDB-lite"/>
    </source>
</evidence>